<feature type="compositionally biased region" description="Low complexity" evidence="2">
    <location>
        <begin position="426"/>
        <end position="452"/>
    </location>
</feature>
<evidence type="ECO:0000256" key="1">
    <source>
        <dbReference type="ARBA" id="ARBA00010617"/>
    </source>
</evidence>
<feature type="compositionally biased region" description="Low complexity" evidence="2">
    <location>
        <begin position="467"/>
        <end position="478"/>
    </location>
</feature>
<dbReference type="InterPro" id="IPR002397">
    <property type="entry name" value="Cyt_P450_B"/>
</dbReference>
<protein>
    <submittedName>
        <fullName evidence="3">Cytochrome P450</fullName>
    </submittedName>
</protein>
<gene>
    <name evidence="3" type="ORF">GCM10010246_82300</name>
</gene>
<keyword evidence="4" id="KW-1185">Reference proteome</keyword>
<evidence type="ECO:0000313" key="3">
    <source>
        <dbReference type="EMBL" id="GAA2374883.1"/>
    </source>
</evidence>
<dbReference type="PRINTS" id="PR00359">
    <property type="entry name" value="BP450"/>
</dbReference>
<feature type="region of interest" description="Disordered" evidence="2">
    <location>
        <begin position="426"/>
        <end position="506"/>
    </location>
</feature>
<feature type="region of interest" description="Disordered" evidence="2">
    <location>
        <begin position="1"/>
        <end position="33"/>
    </location>
</feature>
<evidence type="ECO:0000256" key="2">
    <source>
        <dbReference type="SAM" id="MobiDB-lite"/>
    </source>
</evidence>
<dbReference type="InterPro" id="IPR036396">
    <property type="entry name" value="Cyt_P450_sf"/>
</dbReference>
<dbReference type="SUPFAM" id="SSF48264">
    <property type="entry name" value="Cytochrome P450"/>
    <property type="match status" value="1"/>
</dbReference>
<dbReference type="PANTHER" id="PTHR46696:SF1">
    <property type="entry name" value="CYTOCHROME P450 YJIB-RELATED"/>
    <property type="match status" value="1"/>
</dbReference>
<dbReference type="PANTHER" id="PTHR46696">
    <property type="entry name" value="P450, PUTATIVE (EUROFUNG)-RELATED"/>
    <property type="match status" value="1"/>
</dbReference>
<dbReference type="Gene3D" id="1.10.630.10">
    <property type="entry name" value="Cytochrome P450"/>
    <property type="match status" value="1"/>
</dbReference>
<sequence length="506" mass="53555">MTQSYESVARPAAVPPPGCPAHAGGTTGAEPLYGPEFTRDPYAVYQRLRETHGPLAPVELDPGVTAVLCVGYETALEILRRPEMFSKDPRNWRAMNEGRVPEATHSAQLIRPRAQAGWVDGEAHQRLRGAIDDSMSRIDLGALRGYVERMADSLIDQFAAAGEADLIPEYCQLVTMLVVGELFGCPKDIADRLFGGMAQLLDGQDPMAAAQAVDATLRDLIELKRTEPGADVTSWLIAHPARLDTEELVEQLLLLMGMGSEPVSSLISNALRVLLTDERFAGDLAGGGMLVEDALDEVLWTEPPLANLAVHFPLRDVTLSGIRLRAGEPVVISFAGGNQDALHSSHHKQGNRAHLAFSAGQHTCSGRSQARLIAAAAIEKLLDRLPDIELAVAAEQLAWRPGLYQRGLTALPVRFASVGESSKAAEWAAEQEAPTAPASAAPAPAAPAVPASPEFPPAPPAPPGLPAVPGAEGAAEAEPGGGAADAGKPKPSGVLGFLARWRRSRK</sequence>
<evidence type="ECO:0000313" key="4">
    <source>
        <dbReference type="Proteomes" id="UP001500253"/>
    </source>
</evidence>
<organism evidence="3 4">
    <name type="scientific">Streptomyces cuspidosporus</name>
    <dbReference type="NCBI Taxonomy" id="66882"/>
    <lineage>
        <taxon>Bacteria</taxon>
        <taxon>Bacillati</taxon>
        <taxon>Actinomycetota</taxon>
        <taxon>Actinomycetes</taxon>
        <taxon>Kitasatosporales</taxon>
        <taxon>Streptomycetaceae</taxon>
        <taxon>Streptomyces</taxon>
    </lineage>
</organism>
<dbReference type="Proteomes" id="UP001500253">
    <property type="component" value="Unassembled WGS sequence"/>
</dbReference>
<reference evidence="4" key="1">
    <citation type="journal article" date="2019" name="Int. J. Syst. Evol. Microbiol.">
        <title>The Global Catalogue of Microorganisms (GCM) 10K type strain sequencing project: providing services to taxonomists for standard genome sequencing and annotation.</title>
        <authorList>
            <consortium name="The Broad Institute Genomics Platform"/>
            <consortium name="The Broad Institute Genome Sequencing Center for Infectious Disease"/>
            <person name="Wu L."/>
            <person name="Ma J."/>
        </authorList>
    </citation>
    <scope>NUCLEOTIDE SEQUENCE [LARGE SCALE GENOMIC DNA]</scope>
    <source>
        <strain evidence="4">JCM 4316</strain>
    </source>
</reference>
<feature type="compositionally biased region" description="Pro residues" evidence="2">
    <location>
        <begin position="453"/>
        <end position="466"/>
    </location>
</feature>
<accession>A0ABP5UAN4</accession>
<name>A0ABP5UAN4_9ACTN</name>
<comment type="similarity">
    <text evidence="1">Belongs to the cytochrome P450 family.</text>
</comment>
<dbReference type="EMBL" id="BAAASD010000076">
    <property type="protein sequence ID" value="GAA2374883.1"/>
    <property type="molecule type" value="Genomic_DNA"/>
</dbReference>
<proteinExistence type="inferred from homology"/>
<dbReference type="RefSeq" id="WP_346179355.1">
    <property type="nucleotide sequence ID" value="NZ_BAAASD010000076.1"/>
</dbReference>
<comment type="caution">
    <text evidence="3">The sequence shown here is derived from an EMBL/GenBank/DDBJ whole genome shotgun (WGS) entry which is preliminary data.</text>
</comment>